<name>A0A7W9MZ03_9ACTN</name>
<dbReference type="SUPFAM" id="SSF50447">
    <property type="entry name" value="Translation proteins"/>
    <property type="match status" value="1"/>
</dbReference>
<organism evidence="1 2">
    <name type="scientific">Kribbella italica</name>
    <dbReference type="NCBI Taxonomy" id="1540520"/>
    <lineage>
        <taxon>Bacteria</taxon>
        <taxon>Bacillati</taxon>
        <taxon>Actinomycetota</taxon>
        <taxon>Actinomycetes</taxon>
        <taxon>Propionibacteriales</taxon>
        <taxon>Kribbellaceae</taxon>
        <taxon>Kribbella</taxon>
    </lineage>
</organism>
<dbReference type="Gene3D" id="2.40.30.10">
    <property type="entry name" value="Translation factors"/>
    <property type="match status" value="1"/>
</dbReference>
<dbReference type="EMBL" id="JACHMY010000001">
    <property type="protein sequence ID" value="MBB5840960.1"/>
    <property type="molecule type" value="Genomic_DNA"/>
</dbReference>
<protein>
    <submittedName>
        <fullName evidence="1">Uncharacterized protein</fullName>
    </submittedName>
</protein>
<keyword evidence="2" id="KW-1185">Reference proteome</keyword>
<dbReference type="InterPro" id="IPR009000">
    <property type="entry name" value="Transl_B-barrel_sf"/>
</dbReference>
<dbReference type="AlphaFoldDB" id="A0A7W9MZ03"/>
<gene>
    <name evidence="1" type="ORF">HDA39_007694</name>
</gene>
<proteinExistence type="predicted"/>
<comment type="caution">
    <text evidence="1">The sequence shown here is derived from an EMBL/GenBank/DDBJ whole genome shotgun (WGS) entry which is preliminary data.</text>
</comment>
<dbReference type="Proteomes" id="UP000549971">
    <property type="component" value="Unassembled WGS sequence"/>
</dbReference>
<sequence length="132" mass="14428">MYGGEDGLMFGDGFACRRCGNYELTGLEHEPAKEPGFPRKYPPGWSPEDAKDGPVVFLVEAVFDIAARDGVLVSGRLFGGVLTPQATLLTYNDRPVRVLAVEFVSEYAGDRVTLLVERAAESRIVPGMYLQT</sequence>
<evidence type="ECO:0000313" key="1">
    <source>
        <dbReference type="EMBL" id="MBB5840960.1"/>
    </source>
</evidence>
<dbReference type="RefSeq" id="WP_184803683.1">
    <property type="nucleotide sequence ID" value="NZ_JACHMY010000001.1"/>
</dbReference>
<evidence type="ECO:0000313" key="2">
    <source>
        <dbReference type="Proteomes" id="UP000549971"/>
    </source>
</evidence>
<accession>A0A7W9MZ03</accession>
<reference evidence="1 2" key="1">
    <citation type="submission" date="2020-08" db="EMBL/GenBank/DDBJ databases">
        <title>Sequencing the genomes of 1000 actinobacteria strains.</title>
        <authorList>
            <person name="Klenk H.-P."/>
        </authorList>
    </citation>
    <scope>NUCLEOTIDE SEQUENCE [LARGE SCALE GENOMIC DNA]</scope>
    <source>
        <strain evidence="1 2">DSM 28967</strain>
    </source>
</reference>